<feature type="transmembrane region" description="Helical" evidence="1">
    <location>
        <begin position="240"/>
        <end position="260"/>
    </location>
</feature>
<feature type="transmembrane region" description="Helical" evidence="1">
    <location>
        <begin position="6"/>
        <end position="24"/>
    </location>
</feature>
<feature type="transmembrane region" description="Helical" evidence="1">
    <location>
        <begin position="162"/>
        <end position="186"/>
    </location>
</feature>
<gene>
    <name evidence="3" type="ORF">GALMADRAFT_242654</name>
</gene>
<feature type="domain" description="DUF6534" evidence="2">
    <location>
        <begin position="171"/>
        <end position="261"/>
    </location>
</feature>
<evidence type="ECO:0000259" key="2">
    <source>
        <dbReference type="Pfam" id="PF20152"/>
    </source>
</evidence>
<evidence type="ECO:0000313" key="4">
    <source>
        <dbReference type="Proteomes" id="UP000027222"/>
    </source>
</evidence>
<feature type="transmembrane region" description="Helical" evidence="1">
    <location>
        <begin position="206"/>
        <end position="228"/>
    </location>
</feature>
<reference evidence="4" key="1">
    <citation type="journal article" date="2014" name="Proc. Natl. Acad. Sci. U.S.A.">
        <title>Extensive sampling of basidiomycete genomes demonstrates inadequacy of the white-rot/brown-rot paradigm for wood decay fungi.</title>
        <authorList>
            <person name="Riley R."/>
            <person name="Salamov A.A."/>
            <person name="Brown D.W."/>
            <person name="Nagy L.G."/>
            <person name="Floudas D."/>
            <person name="Held B.W."/>
            <person name="Levasseur A."/>
            <person name="Lombard V."/>
            <person name="Morin E."/>
            <person name="Otillar R."/>
            <person name="Lindquist E.A."/>
            <person name="Sun H."/>
            <person name="LaButti K.M."/>
            <person name="Schmutz J."/>
            <person name="Jabbour D."/>
            <person name="Luo H."/>
            <person name="Baker S.E."/>
            <person name="Pisabarro A.G."/>
            <person name="Walton J.D."/>
            <person name="Blanchette R.A."/>
            <person name="Henrissat B."/>
            <person name="Martin F."/>
            <person name="Cullen D."/>
            <person name="Hibbett D.S."/>
            <person name="Grigoriev I.V."/>
        </authorList>
    </citation>
    <scope>NUCLEOTIDE SEQUENCE [LARGE SCALE GENOMIC DNA]</scope>
    <source>
        <strain evidence="4">CBS 339.88</strain>
    </source>
</reference>
<evidence type="ECO:0000256" key="1">
    <source>
        <dbReference type="SAM" id="Phobius"/>
    </source>
</evidence>
<organism evidence="3 4">
    <name type="scientific">Galerina marginata (strain CBS 339.88)</name>
    <dbReference type="NCBI Taxonomy" id="685588"/>
    <lineage>
        <taxon>Eukaryota</taxon>
        <taxon>Fungi</taxon>
        <taxon>Dikarya</taxon>
        <taxon>Basidiomycota</taxon>
        <taxon>Agaricomycotina</taxon>
        <taxon>Agaricomycetes</taxon>
        <taxon>Agaricomycetidae</taxon>
        <taxon>Agaricales</taxon>
        <taxon>Agaricineae</taxon>
        <taxon>Strophariaceae</taxon>
        <taxon>Galerina</taxon>
    </lineage>
</organism>
<protein>
    <recommendedName>
        <fullName evidence="2">DUF6534 domain-containing protein</fullName>
    </recommendedName>
</protein>
<dbReference type="HOGENOM" id="CLU_046025_2_1_1"/>
<dbReference type="Proteomes" id="UP000027222">
    <property type="component" value="Unassembled WGS sequence"/>
</dbReference>
<sequence length="331" mass="36568">MLIDSLIVGNALATIGASTLWGVGVHQLSQFYFQNASSSRRLKVLVGWLGVWETVRQFVTMAQVVSSVDQPPLWDKFLVSNPNGCIVFGDNLLYMSSALVAIPAQGYLVYRTWEFAKRPRAIPYLAAPMLLFQLVLPIALISTRHDTEACSHNFPTNVGLSLLIATFSVGAVLDVITCVALTALLWKEYMNRSKVLKSTSSMLIRLIMLSVNTGMWTAILAVLLLSILHFTTKMQVQPFFGYYHLLSPLYFLTVLVNLNVRGFIRDAANKRGLSNVQLSLYLQTVSPDSASTFHARDLSGFPPVYTTHSSGDLDVPLDIFGPPHSEGPLEK</sequence>
<dbReference type="EMBL" id="KL142372">
    <property type="protein sequence ID" value="KDR80308.1"/>
    <property type="molecule type" value="Genomic_DNA"/>
</dbReference>
<accession>A0A067TMW5</accession>
<keyword evidence="4" id="KW-1185">Reference proteome</keyword>
<evidence type="ECO:0000313" key="3">
    <source>
        <dbReference type="EMBL" id="KDR80308.1"/>
    </source>
</evidence>
<name>A0A067TMW5_GALM3</name>
<feature type="transmembrane region" description="Helical" evidence="1">
    <location>
        <begin position="122"/>
        <end position="142"/>
    </location>
</feature>
<dbReference type="PANTHER" id="PTHR40465:SF1">
    <property type="entry name" value="DUF6534 DOMAIN-CONTAINING PROTEIN"/>
    <property type="match status" value="1"/>
</dbReference>
<keyword evidence="1" id="KW-0472">Membrane</keyword>
<dbReference type="OrthoDB" id="3063206at2759"/>
<keyword evidence="1" id="KW-0812">Transmembrane</keyword>
<keyword evidence="1" id="KW-1133">Transmembrane helix</keyword>
<dbReference type="Pfam" id="PF20152">
    <property type="entry name" value="DUF6534"/>
    <property type="match status" value="1"/>
</dbReference>
<dbReference type="PANTHER" id="PTHR40465">
    <property type="entry name" value="CHROMOSOME 1, WHOLE GENOME SHOTGUN SEQUENCE"/>
    <property type="match status" value="1"/>
</dbReference>
<feature type="transmembrane region" description="Helical" evidence="1">
    <location>
        <begin position="92"/>
        <end position="110"/>
    </location>
</feature>
<dbReference type="InterPro" id="IPR045339">
    <property type="entry name" value="DUF6534"/>
</dbReference>
<dbReference type="AlphaFoldDB" id="A0A067TMW5"/>
<proteinExistence type="predicted"/>